<comment type="similarity">
    <text evidence="1">Belongs to the glycosyltransferase 64 family.</text>
</comment>
<comment type="caution">
    <text evidence="5">The sequence shown here is derived from an EMBL/GenBank/DDBJ whole genome shotgun (WGS) entry which is preliminary data.</text>
</comment>
<evidence type="ECO:0000256" key="3">
    <source>
        <dbReference type="ARBA" id="ARBA00023157"/>
    </source>
</evidence>
<feature type="domain" description="Glycosyl transferase 64" evidence="4">
    <location>
        <begin position="71"/>
        <end position="143"/>
    </location>
</feature>
<proteinExistence type="inferred from homology"/>
<dbReference type="InterPro" id="IPR053318">
    <property type="entry name" value="GT64"/>
</dbReference>
<dbReference type="InterPro" id="IPR029044">
    <property type="entry name" value="Nucleotide-diphossugar_trans"/>
</dbReference>
<evidence type="ECO:0000259" key="4">
    <source>
        <dbReference type="Pfam" id="PF09258"/>
    </source>
</evidence>
<dbReference type="InterPro" id="IPR015338">
    <property type="entry name" value="GT64_dom"/>
</dbReference>
<evidence type="ECO:0000313" key="6">
    <source>
        <dbReference type="Proteomes" id="UP001190700"/>
    </source>
</evidence>
<keyword evidence="3" id="KW-1015">Disulfide bond</keyword>
<gene>
    <name evidence="5" type="ORF">CYMTET_33949</name>
</gene>
<accession>A0AAE0FC74</accession>
<reference evidence="5 6" key="1">
    <citation type="journal article" date="2015" name="Genome Biol. Evol.">
        <title>Comparative Genomics of a Bacterivorous Green Alga Reveals Evolutionary Causalities and Consequences of Phago-Mixotrophic Mode of Nutrition.</title>
        <authorList>
            <person name="Burns J.A."/>
            <person name="Paasch A."/>
            <person name="Narechania A."/>
            <person name="Kim E."/>
        </authorList>
    </citation>
    <scope>NUCLEOTIDE SEQUENCE [LARGE SCALE GENOMIC DNA]</scope>
    <source>
        <strain evidence="5 6">PLY_AMNH</strain>
    </source>
</reference>
<dbReference type="EMBL" id="LGRX02021196">
    <property type="protein sequence ID" value="KAK3256945.1"/>
    <property type="molecule type" value="Genomic_DNA"/>
</dbReference>
<sequence length="160" mass="18326">MRCEANFEVVDKRPSMTRVSTCVEVIYDTKPTTSLNNRFMPLEGLRTDAVFNVDDDVEVTCNALKLAHKNRWTVWLTGQYSIILTKACFMHQDYLDLYSNQVPKDLLLYVERQRNCEDILMQFAVSNATKLPPVWVAGSYVDTGWYNGISTTGGHADVRY</sequence>
<keyword evidence="6" id="KW-1185">Reference proteome</keyword>
<dbReference type="AlphaFoldDB" id="A0AAE0FC74"/>
<evidence type="ECO:0000313" key="5">
    <source>
        <dbReference type="EMBL" id="KAK3256945.1"/>
    </source>
</evidence>
<keyword evidence="2" id="KW-0808">Transferase</keyword>
<dbReference type="GO" id="GO:0016757">
    <property type="term" value="F:glycosyltransferase activity"/>
    <property type="evidence" value="ECO:0007669"/>
    <property type="project" value="InterPro"/>
</dbReference>
<organism evidence="5 6">
    <name type="scientific">Cymbomonas tetramitiformis</name>
    <dbReference type="NCBI Taxonomy" id="36881"/>
    <lineage>
        <taxon>Eukaryota</taxon>
        <taxon>Viridiplantae</taxon>
        <taxon>Chlorophyta</taxon>
        <taxon>Pyramimonadophyceae</taxon>
        <taxon>Pyramimonadales</taxon>
        <taxon>Pyramimonadaceae</taxon>
        <taxon>Cymbomonas</taxon>
    </lineage>
</organism>
<dbReference type="GO" id="GO:0016020">
    <property type="term" value="C:membrane"/>
    <property type="evidence" value="ECO:0007669"/>
    <property type="project" value="InterPro"/>
</dbReference>
<dbReference type="PANTHER" id="PTHR48410">
    <property type="entry name" value="GLYCOSYLINOSITOL PHOSPHORYLCERAMIDE MANNOSYL TRANSFERASE 1"/>
    <property type="match status" value="1"/>
</dbReference>
<dbReference type="PANTHER" id="PTHR48410:SF1">
    <property type="entry name" value="GLYCOSYLINOSITOL PHOSPHORYLCERAMIDE MANNOSYL TRANSFERASE 1"/>
    <property type="match status" value="1"/>
</dbReference>
<name>A0AAE0FC74_9CHLO</name>
<dbReference type="Gene3D" id="3.90.550.10">
    <property type="entry name" value="Spore Coat Polysaccharide Biosynthesis Protein SpsA, Chain A"/>
    <property type="match status" value="2"/>
</dbReference>
<evidence type="ECO:0000256" key="1">
    <source>
        <dbReference type="ARBA" id="ARBA00008700"/>
    </source>
</evidence>
<evidence type="ECO:0000256" key="2">
    <source>
        <dbReference type="ARBA" id="ARBA00022679"/>
    </source>
</evidence>
<feature type="domain" description="Glycosyl transferase 64" evidence="4">
    <location>
        <begin position="16"/>
        <end position="68"/>
    </location>
</feature>
<dbReference type="Proteomes" id="UP001190700">
    <property type="component" value="Unassembled WGS sequence"/>
</dbReference>
<dbReference type="Pfam" id="PF09258">
    <property type="entry name" value="Glyco_transf_64"/>
    <property type="match status" value="2"/>
</dbReference>
<protein>
    <recommendedName>
        <fullName evidence="4">Glycosyl transferase 64 domain-containing protein</fullName>
    </recommendedName>
</protein>